<reference evidence="1" key="1">
    <citation type="submission" date="2014-09" db="EMBL/GenBank/DDBJ databases">
        <authorList>
            <person name="Magalhaes I.L.F."/>
            <person name="Oliveira U."/>
            <person name="Santos F.R."/>
            <person name="Vidigal T.H.D.A."/>
            <person name="Brescovit A.D."/>
            <person name="Santos A.J."/>
        </authorList>
    </citation>
    <scope>NUCLEOTIDE SEQUENCE</scope>
    <source>
        <tissue evidence="1">Shoot tissue taken approximately 20 cm above the soil surface</tissue>
    </source>
</reference>
<name>A0A0A8XXF4_ARUDO</name>
<protein>
    <submittedName>
        <fullName evidence="1">Uncharacterized protein</fullName>
    </submittedName>
</protein>
<organism evidence="1">
    <name type="scientific">Arundo donax</name>
    <name type="common">Giant reed</name>
    <name type="synonym">Donax arundinaceus</name>
    <dbReference type="NCBI Taxonomy" id="35708"/>
    <lineage>
        <taxon>Eukaryota</taxon>
        <taxon>Viridiplantae</taxon>
        <taxon>Streptophyta</taxon>
        <taxon>Embryophyta</taxon>
        <taxon>Tracheophyta</taxon>
        <taxon>Spermatophyta</taxon>
        <taxon>Magnoliopsida</taxon>
        <taxon>Liliopsida</taxon>
        <taxon>Poales</taxon>
        <taxon>Poaceae</taxon>
        <taxon>PACMAD clade</taxon>
        <taxon>Arundinoideae</taxon>
        <taxon>Arundineae</taxon>
        <taxon>Arundo</taxon>
    </lineage>
</organism>
<dbReference type="AlphaFoldDB" id="A0A0A8XXF4"/>
<dbReference type="EMBL" id="GBRH01279246">
    <property type="protein sequence ID" value="JAD18649.1"/>
    <property type="molecule type" value="Transcribed_RNA"/>
</dbReference>
<accession>A0A0A8XXF4</accession>
<proteinExistence type="predicted"/>
<reference evidence="1" key="2">
    <citation type="journal article" date="2015" name="Data Brief">
        <title>Shoot transcriptome of the giant reed, Arundo donax.</title>
        <authorList>
            <person name="Barrero R.A."/>
            <person name="Guerrero F.D."/>
            <person name="Moolhuijzen P."/>
            <person name="Goolsby J.A."/>
            <person name="Tidwell J."/>
            <person name="Bellgard S.E."/>
            <person name="Bellgard M.I."/>
        </authorList>
    </citation>
    <scope>NUCLEOTIDE SEQUENCE</scope>
    <source>
        <tissue evidence="1">Shoot tissue taken approximately 20 cm above the soil surface</tissue>
    </source>
</reference>
<evidence type="ECO:0000313" key="1">
    <source>
        <dbReference type="EMBL" id="JAD18649.1"/>
    </source>
</evidence>
<sequence length="37" mass="4520">MEAMDLKWIHLSFLISCKWMDSPRLWECLHILISLKM</sequence>